<dbReference type="InterPro" id="IPR036520">
    <property type="entry name" value="UPF0759_sf"/>
</dbReference>
<proteinExistence type="predicted"/>
<keyword evidence="2" id="KW-1185">Reference proteome</keyword>
<dbReference type="Gene3D" id="3.20.20.410">
    <property type="entry name" value="Protein of unknown function UPF0759"/>
    <property type="match status" value="1"/>
</dbReference>
<organism evidence="1 2">
    <name type="scientific">Gallaecimonas pentaromativorans</name>
    <dbReference type="NCBI Taxonomy" id="584787"/>
    <lineage>
        <taxon>Bacteria</taxon>
        <taxon>Pseudomonadati</taxon>
        <taxon>Pseudomonadota</taxon>
        <taxon>Gammaproteobacteria</taxon>
        <taxon>Enterobacterales</taxon>
        <taxon>Gallaecimonadaceae</taxon>
        <taxon>Gallaecimonas</taxon>
    </lineage>
</organism>
<reference evidence="1 2" key="1">
    <citation type="submission" date="2018-11" db="EMBL/GenBank/DDBJ databases">
        <title>Genomic Encyclopedia of Type Strains, Phase IV (KMG-IV): sequencing the most valuable type-strain genomes for metagenomic binning, comparative biology and taxonomic classification.</title>
        <authorList>
            <person name="Goeker M."/>
        </authorList>
    </citation>
    <scope>NUCLEOTIDE SEQUENCE [LARGE SCALE GENOMIC DNA]</scope>
    <source>
        <strain evidence="1 2">DSM 21945</strain>
    </source>
</reference>
<dbReference type="EMBL" id="RJUL01000003">
    <property type="protein sequence ID" value="ROQ28439.1"/>
    <property type="molecule type" value="Genomic_DNA"/>
</dbReference>
<dbReference type="PANTHER" id="PTHR30348:SF9">
    <property type="entry name" value="UPF0759 PROTEIN YECE"/>
    <property type="match status" value="1"/>
</dbReference>
<dbReference type="RefSeq" id="WP_050657456.1">
    <property type="nucleotide sequence ID" value="NZ_RJUL01000003.1"/>
</dbReference>
<sequence length="271" mass="30470">MWSHPAWKHLLYPPGTPQNQHLAHYARVFSAIEGNTTFYALPSEDTVTRWQDSTPADFRFTFKFPQAISHHKALVGVEQELDTFLTRLAPLNGKISHYLLQLPAQFGPEQAGALVRFIEQLPKSLPLAIEVRHRTFFEKGEEERALNRFLMDSGIDRIVMDSRPVFSVPASTPVLVEAQQKKPKVPVHAIATGQKPVVRFVGLPEPALNHGFLAPWVAKVASWLDEGLSPTFFVHSADNDQAPLLARWFYEEVAKRHALPALAPFAQAPLF</sequence>
<comment type="caution">
    <text evidence="1">The sequence shown here is derived from an EMBL/GenBank/DDBJ whole genome shotgun (WGS) entry which is preliminary data.</text>
</comment>
<name>A0A3N1PJZ7_9GAMM</name>
<accession>A0A3N1PJZ7</accession>
<gene>
    <name evidence="1" type="ORF">EDC28_10331</name>
</gene>
<dbReference type="SUPFAM" id="SSF117396">
    <property type="entry name" value="TM1631-like"/>
    <property type="match status" value="1"/>
</dbReference>
<evidence type="ECO:0000313" key="2">
    <source>
        <dbReference type="Proteomes" id="UP000268033"/>
    </source>
</evidence>
<dbReference type="PANTHER" id="PTHR30348">
    <property type="entry name" value="UNCHARACTERIZED PROTEIN YECE"/>
    <property type="match status" value="1"/>
</dbReference>
<dbReference type="AlphaFoldDB" id="A0A3N1PJZ7"/>
<dbReference type="Proteomes" id="UP000268033">
    <property type="component" value="Unassembled WGS sequence"/>
</dbReference>
<evidence type="ECO:0000313" key="1">
    <source>
        <dbReference type="EMBL" id="ROQ28439.1"/>
    </source>
</evidence>
<dbReference type="InterPro" id="IPR002763">
    <property type="entry name" value="DUF72"/>
</dbReference>
<dbReference type="Pfam" id="PF01904">
    <property type="entry name" value="DUF72"/>
    <property type="match status" value="1"/>
</dbReference>
<protein>
    <submittedName>
        <fullName evidence="1">Uncharacterized protein YecE (DUF72 family)</fullName>
    </submittedName>
</protein>
<dbReference type="STRING" id="584787.GCA_001247655_00396"/>
<dbReference type="OrthoDB" id="9780310at2"/>